<dbReference type="OrthoDB" id="3618837at2"/>
<gene>
    <name evidence="1" type="ORF">SAMN04489732_114218</name>
</gene>
<accession>A0A1H8YES8</accession>
<name>A0A1H8YES8_9PSEU</name>
<evidence type="ECO:0000313" key="2">
    <source>
        <dbReference type="Proteomes" id="UP000198582"/>
    </source>
</evidence>
<organism evidence="1 2">
    <name type="scientific">Amycolatopsis saalfeldensis</name>
    <dbReference type="NCBI Taxonomy" id="394193"/>
    <lineage>
        <taxon>Bacteria</taxon>
        <taxon>Bacillati</taxon>
        <taxon>Actinomycetota</taxon>
        <taxon>Actinomycetes</taxon>
        <taxon>Pseudonocardiales</taxon>
        <taxon>Pseudonocardiaceae</taxon>
        <taxon>Amycolatopsis</taxon>
    </lineage>
</organism>
<keyword evidence="2" id="KW-1185">Reference proteome</keyword>
<proteinExistence type="predicted"/>
<dbReference type="STRING" id="394193.SAMN04489732_114218"/>
<evidence type="ECO:0000313" key="1">
    <source>
        <dbReference type="EMBL" id="SEP50617.1"/>
    </source>
</evidence>
<dbReference type="RefSeq" id="WP_091622487.1">
    <property type="nucleotide sequence ID" value="NZ_FOEF01000014.1"/>
</dbReference>
<protein>
    <submittedName>
        <fullName evidence="1">Uncharacterized protein</fullName>
    </submittedName>
</protein>
<sequence length="185" mass="20593">MFVKLYDRLDLSRARLDDVLTVPANRTRALDVAQDRHLPRQALTRATTREGFWVYVFQLRADVQLGTVTLAGAQPGPENVITLPVRQLDHYTTPGMPLSEMVGLLAAVAEDYPPTALTAVLADSLTKVLDLWADARRNGRPTIDIRDLDRAVTSEFAPAVRAWRTGDAFPRPRLADAAWPEPIPR</sequence>
<dbReference type="EMBL" id="FOEF01000014">
    <property type="protein sequence ID" value="SEP50617.1"/>
    <property type="molecule type" value="Genomic_DNA"/>
</dbReference>
<reference evidence="1 2" key="1">
    <citation type="submission" date="2016-10" db="EMBL/GenBank/DDBJ databases">
        <authorList>
            <person name="de Groot N.N."/>
        </authorList>
    </citation>
    <scope>NUCLEOTIDE SEQUENCE [LARGE SCALE GENOMIC DNA]</scope>
    <source>
        <strain evidence="1 2">DSM 44993</strain>
    </source>
</reference>
<dbReference type="Proteomes" id="UP000198582">
    <property type="component" value="Unassembled WGS sequence"/>
</dbReference>
<dbReference type="AlphaFoldDB" id="A0A1H8YES8"/>